<dbReference type="Proteomes" id="UP001288944">
    <property type="component" value="Unassembled WGS sequence"/>
</dbReference>
<comment type="caution">
    <text evidence="4">The sequence shown here is derived from an EMBL/GenBank/DDBJ whole genome shotgun (WGS) entry which is preliminary data.</text>
</comment>
<keyword evidence="4" id="KW-0326">Glycosidase</keyword>
<dbReference type="EC" id="3.2.1.93" evidence="4"/>
<dbReference type="Pfam" id="PF00128">
    <property type="entry name" value="Alpha-amylase"/>
    <property type="match status" value="1"/>
</dbReference>
<feature type="domain" description="Maltogenic amylase-like C-terminal" evidence="3">
    <location>
        <begin position="171"/>
        <end position="205"/>
    </location>
</feature>
<organism evidence="4 5">
    <name type="scientific">Clostridium perfringens</name>
    <dbReference type="NCBI Taxonomy" id="1502"/>
    <lineage>
        <taxon>Bacteria</taxon>
        <taxon>Bacillati</taxon>
        <taxon>Bacillota</taxon>
        <taxon>Clostridia</taxon>
        <taxon>Eubacteriales</taxon>
        <taxon>Clostridiaceae</taxon>
        <taxon>Clostridium</taxon>
    </lineage>
</organism>
<dbReference type="InterPro" id="IPR017853">
    <property type="entry name" value="GH"/>
</dbReference>
<feature type="non-terminal residue" evidence="4">
    <location>
        <position position="228"/>
    </location>
</feature>
<sequence length="228" mass="26299">QGNGWNALFWCNHDLPSIVSRFGNDSIYREKSAKMLATAIHLMRGTPYIYQGEEIGMTNPNFNNIEDYRDIESLNAYKILLNEGIDEEEVLNILKNRSRDNSRTPMQWNGEGNSGFTTGLPWINISKNYKDINVELEKDKSNSILNYYKKLIILRKNNEIICEGSLIPVLEEHPKILAYIREYKGKRILVACNFYGEKTMASLKELIIVDTSIILNNSDENKIEEENI</sequence>
<evidence type="ECO:0000313" key="4">
    <source>
        <dbReference type="EMBL" id="MDZ7542619.1"/>
    </source>
</evidence>
<accession>A0AAW9KJC8</accession>
<protein>
    <submittedName>
        <fullName evidence="4">Alpha,alpha-phosphotrehalase</fullName>
        <ecNumber evidence="4">3.2.1.93</ecNumber>
    </submittedName>
</protein>
<dbReference type="Pfam" id="PF16657">
    <property type="entry name" value="Malt_amylase_C"/>
    <property type="match status" value="1"/>
</dbReference>
<dbReference type="GO" id="GO:0008788">
    <property type="term" value="F:alpha,alpha-phosphotrehalase activity"/>
    <property type="evidence" value="ECO:0007669"/>
    <property type="project" value="UniProtKB-EC"/>
</dbReference>
<evidence type="ECO:0000256" key="1">
    <source>
        <dbReference type="ARBA" id="ARBA00008061"/>
    </source>
</evidence>
<dbReference type="SUPFAM" id="SSF51445">
    <property type="entry name" value="(Trans)glycosidases"/>
    <property type="match status" value="1"/>
</dbReference>
<comment type="similarity">
    <text evidence="1">Belongs to the glycosyl hydrolase 13 family.</text>
</comment>
<proteinExistence type="inferred from homology"/>
<feature type="non-terminal residue" evidence="4">
    <location>
        <position position="1"/>
    </location>
</feature>
<dbReference type="PANTHER" id="PTHR10357">
    <property type="entry name" value="ALPHA-AMYLASE FAMILY MEMBER"/>
    <property type="match status" value="1"/>
</dbReference>
<dbReference type="InterPro" id="IPR006047">
    <property type="entry name" value="GH13_cat_dom"/>
</dbReference>
<feature type="domain" description="Glycosyl hydrolase family 13 catalytic" evidence="2">
    <location>
        <begin position="3"/>
        <end position="164"/>
    </location>
</feature>
<dbReference type="SUPFAM" id="SSF51011">
    <property type="entry name" value="Glycosyl hydrolase domain"/>
    <property type="match status" value="1"/>
</dbReference>
<evidence type="ECO:0000313" key="5">
    <source>
        <dbReference type="Proteomes" id="UP001288944"/>
    </source>
</evidence>
<name>A0AAW9KJC8_CLOPF</name>
<dbReference type="InterPro" id="IPR032091">
    <property type="entry name" value="Malt_amylase-like_C"/>
</dbReference>
<evidence type="ECO:0000259" key="3">
    <source>
        <dbReference type="Pfam" id="PF16657"/>
    </source>
</evidence>
<keyword evidence="4" id="KW-0378">Hydrolase</keyword>
<dbReference type="GO" id="GO:0009313">
    <property type="term" value="P:oligosaccharide catabolic process"/>
    <property type="evidence" value="ECO:0007669"/>
    <property type="project" value="TreeGrafter"/>
</dbReference>
<dbReference type="AlphaFoldDB" id="A0AAW9KJC8"/>
<dbReference type="GO" id="GO:0004556">
    <property type="term" value="F:alpha-amylase activity"/>
    <property type="evidence" value="ECO:0007669"/>
    <property type="project" value="TreeGrafter"/>
</dbReference>
<evidence type="ECO:0000259" key="2">
    <source>
        <dbReference type="Pfam" id="PF00128"/>
    </source>
</evidence>
<dbReference type="PANTHER" id="PTHR10357:SF217">
    <property type="entry name" value="TREHALOSE-6-PHOSPHATE HYDROLASE"/>
    <property type="match status" value="1"/>
</dbReference>
<dbReference type="InterPro" id="IPR013780">
    <property type="entry name" value="Glyco_hydro_b"/>
</dbReference>
<reference evidence="4" key="1">
    <citation type="submission" date="2019-11" db="EMBL/GenBank/DDBJ databases">
        <title>Characterization of Clostridium perfringens isolates from swine manure treated agricultural soils.</title>
        <authorList>
            <person name="Wushke S.T."/>
        </authorList>
    </citation>
    <scope>NUCLEOTIDE SEQUENCE</scope>
    <source>
        <strain evidence="4">X62</strain>
    </source>
</reference>
<dbReference type="EMBL" id="WNUR01000312">
    <property type="protein sequence ID" value="MDZ7542619.1"/>
    <property type="molecule type" value="Genomic_DNA"/>
</dbReference>
<dbReference type="Gene3D" id="3.20.20.80">
    <property type="entry name" value="Glycosidases"/>
    <property type="match status" value="1"/>
</dbReference>
<dbReference type="Gene3D" id="2.60.40.1180">
    <property type="entry name" value="Golgi alpha-mannosidase II"/>
    <property type="match status" value="1"/>
</dbReference>
<gene>
    <name evidence="4" type="ORF">GNF83_15705</name>
</gene>